<keyword evidence="1" id="KW-1133">Transmembrane helix</keyword>
<accession>A0A9D4L557</accession>
<sequence>MKENAVRVWSLDCSHIWIDARKETSMECAADVDITFNLYSNMLNKSLTIAECVSLTKSCFILTKTHEHKYKIVYTGRGGILILRVLDESTIGSYQCFETSNPINIVSTNITLSEYRIPAENYSDSSAETSVPVHIDTHGHIVIGTLKDTSIECSSNVDLTFRFFRNTSKMHATIGECDFTIKSCIILKKSLANTYNLYFTGRGGILQISRIDNETVGTYTCSETFNPLNFVSVDISIPSIDSADYTTYGITTVTGNTPVTYLDGSGTQDSPISLIIVLCIMLTLCALTISCIICWWILIKKIYPFWSASRGTIERSAVKAVQSVHLRNVNECEEPLHHDIRAEETGPLLVDSETAHGVVKVFRRWTRIKLSDAEHKDCYAAINQLLSDLPYLMQDDKNLAQMLEKDTLNITKEMFHLLEAVDEILNNKLKDVADTSVTEMSESTQDCMKKIKEYLDTCTHDIVNPAGTHKRDIDERADVHKHEIDENNDSPIRNIGVQADTHTTRKDDRARKRMVHTKERIEDSSWADKDYKRALEDCDGFTTSDIPIYVVLRKKVPTSLELDDFDKSFRRRSWG</sequence>
<reference evidence="2" key="2">
    <citation type="submission" date="2020-11" db="EMBL/GenBank/DDBJ databases">
        <authorList>
            <person name="McCartney M.A."/>
            <person name="Auch B."/>
            <person name="Kono T."/>
            <person name="Mallez S."/>
            <person name="Becker A."/>
            <person name="Gohl D.M."/>
            <person name="Silverstein K.A.T."/>
            <person name="Koren S."/>
            <person name="Bechman K.B."/>
            <person name="Herman A."/>
            <person name="Abrahante J.E."/>
            <person name="Garbe J."/>
        </authorList>
    </citation>
    <scope>NUCLEOTIDE SEQUENCE</scope>
    <source>
        <strain evidence="2">Duluth1</strain>
        <tissue evidence="2">Whole animal</tissue>
    </source>
</reference>
<keyword evidence="1" id="KW-0472">Membrane</keyword>
<dbReference type="Proteomes" id="UP000828390">
    <property type="component" value="Unassembled WGS sequence"/>
</dbReference>
<evidence type="ECO:0000313" key="3">
    <source>
        <dbReference type="Proteomes" id="UP000828390"/>
    </source>
</evidence>
<dbReference type="EMBL" id="JAIWYP010000003">
    <property type="protein sequence ID" value="KAH3851514.1"/>
    <property type="molecule type" value="Genomic_DNA"/>
</dbReference>
<evidence type="ECO:0000313" key="2">
    <source>
        <dbReference type="EMBL" id="KAH3851514.1"/>
    </source>
</evidence>
<keyword evidence="3" id="KW-1185">Reference proteome</keyword>
<reference evidence="2" key="1">
    <citation type="journal article" date="2019" name="bioRxiv">
        <title>The Genome of the Zebra Mussel, Dreissena polymorpha: A Resource for Invasive Species Research.</title>
        <authorList>
            <person name="McCartney M.A."/>
            <person name="Auch B."/>
            <person name="Kono T."/>
            <person name="Mallez S."/>
            <person name="Zhang Y."/>
            <person name="Obille A."/>
            <person name="Becker A."/>
            <person name="Abrahante J.E."/>
            <person name="Garbe J."/>
            <person name="Badalamenti J.P."/>
            <person name="Herman A."/>
            <person name="Mangelson H."/>
            <person name="Liachko I."/>
            <person name="Sullivan S."/>
            <person name="Sone E.D."/>
            <person name="Koren S."/>
            <person name="Silverstein K.A.T."/>
            <person name="Beckman K.B."/>
            <person name="Gohl D.M."/>
        </authorList>
    </citation>
    <scope>NUCLEOTIDE SEQUENCE</scope>
    <source>
        <strain evidence="2">Duluth1</strain>
        <tissue evidence="2">Whole animal</tissue>
    </source>
</reference>
<proteinExistence type="predicted"/>
<keyword evidence="1" id="KW-0812">Transmembrane</keyword>
<comment type="caution">
    <text evidence="2">The sequence shown here is derived from an EMBL/GenBank/DDBJ whole genome shotgun (WGS) entry which is preliminary data.</text>
</comment>
<dbReference type="AlphaFoldDB" id="A0A9D4L557"/>
<protein>
    <submittedName>
        <fullName evidence="2">Uncharacterized protein</fullName>
    </submittedName>
</protein>
<feature type="transmembrane region" description="Helical" evidence="1">
    <location>
        <begin position="272"/>
        <end position="298"/>
    </location>
</feature>
<name>A0A9D4L557_DREPO</name>
<gene>
    <name evidence="2" type="ORF">DPMN_093996</name>
</gene>
<evidence type="ECO:0000256" key="1">
    <source>
        <dbReference type="SAM" id="Phobius"/>
    </source>
</evidence>
<organism evidence="2 3">
    <name type="scientific">Dreissena polymorpha</name>
    <name type="common">Zebra mussel</name>
    <name type="synonym">Mytilus polymorpha</name>
    <dbReference type="NCBI Taxonomy" id="45954"/>
    <lineage>
        <taxon>Eukaryota</taxon>
        <taxon>Metazoa</taxon>
        <taxon>Spiralia</taxon>
        <taxon>Lophotrochozoa</taxon>
        <taxon>Mollusca</taxon>
        <taxon>Bivalvia</taxon>
        <taxon>Autobranchia</taxon>
        <taxon>Heteroconchia</taxon>
        <taxon>Euheterodonta</taxon>
        <taxon>Imparidentia</taxon>
        <taxon>Neoheterodontei</taxon>
        <taxon>Myida</taxon>
        <taxon>Dreissenoidea</taxon>
        <taxon>Dreissenidae</taxon>
        <taxon>Dreissena</taxon>
    </lineage>
</organism>